<reference evidence="2" key="1">
    <citation type="submission" date="2022-02" db="EMBL/GenBank/DDBJ databases">
        <title>Vibrio sp. nov, a new bacterium isolated from seawater.</title>
        <authorList>
            <person name="Yuan Y."/>
        </authorList>
    </citation>
    <scope>NUCLEOTIDE SEQUENCE</scope>
    <source>
        <strain evidence="2">ZSDZ65</strain>
    </source>
</reference>
<name>A0A9X3CU57_9VIBR</name>
<protein>
    <recommendedName>
        <fullName evidence="4">Outer membrane protein beta-barrel domain-containing protein</fullName>
    </recommendedName>
</protein>
<dbReference type="RefSeq" id="WP_265677048.1">
    <property type="nucleotide sequence ID" value="NZ_JAKRRY010000040.1"/>
</dbReference>
<keyword evidence="3" id="KW-1185">Reference proteome</keyword>
<dbReference type="EMBL" id="JAKRRY010000040">
    <property type="protein sequence ID" value="MCW8348525.1"/>
    <property type="molecule type" value="Genomic_DNA"/>
</dbReference>
<keyword evidence="1" id="KW-0732">Signal</keyword>
<dbReference type="Proteomes" id="UP001155587">
    <property type="component" value="Unassembled WGS sequence"/>
</dbReference>
<evidence type="ECO:0008006" key="4">
    <source>
        <dbReference type="Google" id="ProtNLM"/>
    </source>
</evidence>
<accession>A0A9X3CU57</accession>
<proteinExistence type="predicted"/>
<evidence type="ECO:0000256" key="1">
    <source>
        <dbReference type="SAM" id="SignalP"/>
    </source>
</evidence>
<gene>
    <name evidence="2" type="ORF">MD535_21295</name>
</gene>
<feature type="signal peptide" evidence="1">
    <location>
        <begin position="1"/>
        <end position="21"/>
    </location>
</feature>
<organism evidence="2 3">
    <name type="scientific">Vibrio qingdaonensis</name>
    <dbReference type="NCBI Taxonomy" id="2829491"/>
    <lineage>
        <taxon>Bacteria</taxon>
        <taxon>Pseudomonadati</taxon>
        <taxon>Pseudomonadota</taxon>
        <taxon>Gammaproteobacteria</taxon>
        <taxon>Vibrionales</taxon>
        <taxon>Vibrionaceae</taxon>
        <taxon>Vibrio</taxon>
    </lineage>
</organism>
<comment type="caution">
    <text evidence="2">The sequence shown here is derived from an EMBL/GenBank/DDBJ whole genome shotgun (WGS) entry which is preliminary data.</text>
</comment>
<sequence length="257" mass="28613">MRFLGQTIVVAALLTSSPLMATDKDEEWEFLVVFPMLWAPSITGTTGPANDKIDIDIPFDNIVSNLNFGLMGDFYAQKDRWLLGVRANYLHVKNDTDTQPGVIVPSFNVDLSAHMSLNDVFAGYEVTHGLVLLTGVRHVYSKIDVKVGANSDRPFWNDKNGTITSSSHQFDWLIGLKYAHHFGNNWGLSLTVDAGIAGDNDINRGLNLAGTYSFSKHNNLWFGYRYLNLQNTTDSTNGPVELDVTQKGPMIGWAYMF</sequence>
<evidence type="ECO:0000313" key="2">
    <source>
        <dbReference type="EMBL" id="MCW8348525.1"/>
    </source>
</evidence>
<feature type="chain" id="PRO_5040902968" description="Outer membrane protein beta-barrel domain-containing protein" evidence="1">
    <location>
        <begin position="22"/>
        <end position="257"/>
    </location>
</feature>
<dbReference type="AlphaFoldDB" id="A0A9X3CU57"/>
<evidence type="ECO:0000313" key="3">
    <source>
        <dbReference type="Proteomes" id="UP001155587"/>
    </source>
</evidence>